<dbReference type="EMBL" id="ML179202">
    <property type="protein sequence ID" value="THU95336.1"/>
    <property type="molecule type" value="Genomic_DNA"/>
</dbReference>
<feature type="compositionally biased region" description="Polar residues" evidence="1">
    <location>
        <begin position="22"/>
        <end position="33"/>
    </location>
</feature>
<gene>
    <name evidence="2" type="ORF">K435DRAFT_839559</name>
</gene>
<feature type="region of interest" description="Disordered" evidence="1">
    <location>
        <begin position="1"/>
        <end position="333"/>
    </location>
</feature>
<proteinExistence type="predicted"/>
<dbReference type="AlphaFoldDB" id="A0A4S8M003"/>
<organism evidence="2 3">
    <name type="scientific">Dendrothele bispora (strain CBS 962.96)</name>
    <dbReference type="NCBI Taxonomy" id="1314807"/>
    <lineage>
        <taxon>Eukaryota</taxon>
        <taxon>Fungi</taxon>
        <taxon>Dikarya</taxon>
        <taxon>Basidiomycota</taxon>
        <taxon>Agaricomycotina</taxon>
        <taxon>Agaricomycetes</taxon>
        <taxon>Agaricomycetidae</taxon>
        <taxon>Agaricales</taxon>
        <taxon>Agaricales incertae sedis</taxon>
        <taxon>Dendrothele</taxon>
    </lineage>
</organism>
<protein>
    <submittedName>
        <fullName evidence="2">Uncharacterized protein</fullName>
    </submittedName>
</protein>
<keyword evidence="3" id="KW-1185">Reference proteome</keyword>
<dbReference type="Proteomes" id="UP000297245">
    <property type="component" value="Unassembled WGS sequence"/>
</dbReference>
<feature type="compositionally biased region" description="Basic and acidic residues" evidence="1">
    <location>
        <begin position="116"/>
        <end position="133"/>
    </location>
</feature>
<reference evidence="2 3" key="1">
    <citation type="journal article" date="2019" name="Nat. Ecol. Evol.">
        <title>Megaphylogeny resolves global patterns of mushroom evolution.</title>
        <authorList>
            <person name="Varga T."/>
            <person name="Krizsan K."/>
            <person name="Foldi C."/>
            <person name="Dima B."/>
            <person name="Sanchez-Garcia M."/>
            <person name="Sanchez-Ramirez S."/>
            <person name="Szollosi G.J."/>
            <person name="Szarkandi J.G."/>
            <person name="Papp V."/>
            <person name="Albert L."/>
            <person name="Andreopoulos W."/>
            <person name="Angelini C."/>
            <person name="Antonin V."/>
            <person name="Barry K.W."/>
            <person name="Bougher N.L."/>
            <person name="Buchanan P."/>
            <person name="Buyck B."/>
            <person name="Bense V."/>
            <person name="Catcheside P."/>
            <person name="Chovatia M."/>
            <person name="Cooper J."/>
            <person name="Damon W."/>
            <person name="Desjardin D."/>
            <person name="Finy P."/>
            <person name="Geml J."/>
            <person name="Haridas S."/>
            <person name="Hughes K."/>
            <person name="Justo A."/>
            <person name="Karasinski D."/>
            <person name="Kautmanova I."/>
            <person name="Kiss B."/>
            <person name="Kocsube S."/>
            <person name="Kotiranta H."/>
            <person name="LaButti K.M."/>
            <person name="Lechner B.E."/>
            <person name="Liimatainen K."/>
            <person name="Lipzen A."/>
            <person name="Lukacs Z."/>
            <person name="Mihaltcheva S."/>
            <person name="Morgado L.N."/>
            <person name="Niskanen T."/>
            <person name="Noordeloos M.E."/>
            <person name="Ohm R.A."/>
            <person name="Ortiz-Santana B."/>
            <person name="Ovrebo C."/>
            <person name="Racz N."/>
            <person name="Riley R."/>
            <person name="Savchenko A."/>
            <person name="Shiryaev A."/>
            <person name="Soop K."/>
            <person name="Spirin V."/>
            <person name="Szebenyi C."/>
            <person name="Tomsovsky M."/>
            <person name="Tulloss R.E."/>
            <person name="Uehling J."/>
            <person name="Grigoriev I.V."/>
            <person name="Vagvolgyi C."/>
            <person name="Papp T."/>
            <person name="Martin F.M."/>
            <person name="Miettinen O."/>
            <person name="Hibbett D.S."/>
            <person name="Nagy L.G."/>
        </authorList>
    </citation>
    <scope>NUCLEOTIDE SEQUENCE [LARGE SCALE GENOMIC DNA]</scope>
    <source>
        <strain evidence="2 3">CBS 962.96</strain>
    </source>
</reference>
<name>A0A4S8M003_DENBC</name>
<feature type="compositionally biased region" description="Basic and acidic residues" evidence="1">
    <location>
        <begin position="141"/>
        <end position="162"/>
    </location>
</feature>
<sequence>MEVDAGDSVEAGQLGTDASMDKGSNTEDGNETISVDERVFKQVGSNRTEDSRRRETEGDLDMVEVVGTEQLQTPDKQGNRLSDAQVGGGTTGERNEDTGEARGRVDKSVSSPLMGDRTRVEGDRTKGKRDGKETGAVAEDETSKVERYGIDGAKAETRRESWSEAISGMPDTGEPGVDKDVNEGTDTEQRAAGGTGGKEDDIDMGGLVGARALQKEDSGDNGAQAAVTGMLPTTSSGGDEGPKGDKADGNLITNDHRSVSTGRTERERVWTLSTRDSPEDRSKDDATHAGSSRGGTASGTDIVDSSQGGGSQVTKASSTDNNEREERSIEDEE</sequence>
<evidence type="ECO:0000313" key="2">
    <source>
        <dbReference type="EMBL" id="THU95336.1"/>
    </source>
</evidence>
<feature type="compositionally biased region" description="Basic and acidic residues" evidence="1">
    <location>
        <begin position="240"/>
        <end position="269"/>
    </location>
</feature>
<feature type="compositionally biased region" description="Polar residues" evidence="1">
    <location>
        <begin position="69"/>
        <end position="82"/>
    </location>
</feature>
<feature type="compositionally biased region" description="Basic and acidic residues" evidence="1">
    <location>
        <begin position="276"/>
        <end position="287"/>
    </location>
</feature>
<feature type="compositionally biased region" description="Basic and acidic residues" evidence="1">
    <location>
        <begin position="93"/>
        <end position="107"/>
    </location>
</feature>
<evidence type="ECO:0000313" key="3">
    <source>
        <dbReference type="Proteomes" id="UP000297245"/>
    </source>
</evidence>
<evidence type="ECO:0000256" key="1">
    <source>
        <dbReference type="SAM" id="MobiDB-lite"/>
    </source>
</evidence>
<feature type="compositionally biased region" description="Basic and acidic residues" evidence="1">
    <location>
        <begin position="47"/>
        <end position="57"/>
    </location>
</feature>
<accession>A0A4S8M003</accession>